<evidence type="ECO:0000313" key="1">
    <source>
        <dbReference type="EMBL" id="CAG8683801.1"/>
    </source>
</evidence>
<accession>A0A9N9HKU8</accession>
<dbReference type="EMBL" id="CAJVPS010014706">
    <property type="protein sequence ID" value="CAG8683801.1"/>
    <property type="molecule type" value="Genomic_DNA"/>
</dbReference>
<gene>
    <name evidence="1" type="ORF">ALEPTO_LOCUS10940</name>
</gene>
<proteinExistence type="predicted"/>
<keyword evidence="2" id="KW-1185">Reference proteome</keyword>
<protein>
    <submittedName>
        <fullName evidence="1">2122_t:CDS:1</fullName>
    </submittedName>
</protein>
<sequence>MTTLSMGLNRNSEQLFEEIAHANPQLRMNLIEGQLELMPMKKYCLDAREFEVITQLGIWCRANRNLVGQGGASQ</sequence>
<evidence type="ECO:0000313" key="2">
    <source>
        <dbReference type="Proteomes" id="UP000789508"/>
    </source>
</evidence>
<dbReference type="OrthoDB" id="2423880at2759"/>
<dbReference type="AlphaFoldDB" id="A0A9N9HKU8"/>
<feature type="non-terminal residue" evidence="1">
    <location>
        <position position="1"/>
    </location>
</feature>
<dbReference type="Proteomes" id="UP000789508">
    <property type="component" value="Unassembled WGS sequence"/>
</dbReference>
<organism evidence="1 2">
    <name type="scientific">Ambispora leptoticha</name>
    <dbReference type="NCBI Taxonomy" id="144679"/>
    <lineage>
        <taxon>Eukaryota</taxon>
        <taxon>Fungi</taxon>
        <taxon>Fungi incertae sedis</taxon>
        <taxon>Mucoromycota</taxon>
        <taxon>Glomeromycotina</taxon>
        <taxon>Glomeromycetes</taxon>
        <taxon>Archaeosporales</taxon>
        <taxon>Ambisporaceae</taxon>
        <taxon>Ambispora</taxon>
    </lineage>
</organism>
<comment type="caution">
    <text evidence="1">The sequence shown here is derived from an EMBL/GenBank/DDBJ whole genome shotgun (WGS) entry which is preliminary data.</text>
</comment>
<name>A0A9N9HKU8_9GLOM</name>
<reference evidence="1" key="1">
    <citation type="submission" date="2021-06" db="EMBL/GenBank/DDBJ databases">
        <authorList>
            <person name="Kallberg Y."/>
            <person name="Tangrot J."/>
            <person name="Rosling A."/>
        </authorList>
    </citation>
    <scope>NUCLEOTIDE SEQUENCE</scope>
    <source>
        <strain evidence="1">FL130A</strain>
    </source>
</reference>